<evidence type="ECO:0000256" key="1">
    <source>
        <dbReference type="ARBA" id="ARBA00004651"/>
    </source>
</evidence>
<keyword evidence="3 6" id="KW-0812">Transmembrane</keyword>
<feature type="transmembrane region" description="Helical" evidence="6">
    <location>
        <begin position="47"/>
        <end position="67"/>
    </location>
</feature>
<gene>
    <name evidence="8" type="ORF">KTC_05370</name>
</gene>
<reference evidence="8" key="1">
    <citation type="submission" date="2018-12" db="EMBL/GenBank/DDBJ databases">
        <title>Novel natural products biosynthetic potential of the class Ktedonobacteria.</title>
        <authorList>
            <person name="Zheng Y."/>
            <person name="Saitou A."/>
            <person name="Wang C.M."/>
            <person name="Toyoda A."/>
            <person name="Minakuchi Y."/>
            <person name="Sekiguchi Y."/>
            <person name="Ueda K."/>
            <person name="Takano H."/>
            <person name="Sakai Y."/>
            <person name="Yokota A."/>
            <person name="Yabe S."/>
        </authorList>
    </citation>
    <scope>NUCLEOTIDE SEQUENCE</scope>
    <source>
        <strain evidence="8">COM3</strain>
    </source>
</reference>
<proteinExistence type="predicted"/>
<dbReference type="GO" id="GO:0005886">
    <property type="term" value="C:plasma membrane"/>
    <property type="evidence" value="ECO:0007669"/>
    <property type="project" value="UniProtKB-SubCell"/>
</dbReference>
<evidence type="ECO:0000256" key="2">
    <source>
        <dbReference type="ARBA" id="ARBA00022475"/>
    </source>
</evidence>
<evidence type="ECO:0000313" key="8">
    <source>
        <dbReference type="EMBL" id="BBH85786.1"/>
    </source>
</evidence>
<accession>A0A455SDE9</accession>
<organism evidence="8">
    <name type="scientific">Thermosporothrix sp. COM3</name>
    <dbReference type="NCBI Taxonomy" id="2490863"/>
    <lineage>
        <taxon>Bacteria</taxon>
        <taxon>Bacillati</taxon>
        <taxon>Chloroflexota</taxon>
        <taxon>Ktedonobacteria</taxon>
        <taxon>Ktedonobacterales</taxon>
        <taxon>Thermosporotrichaceae</taxon>
        <taxon>Thermosporothrix</taxon>
    </lineage>
</organism>
<dbReference type="InterPro" id="IPR027379">
    <property type="entry name" value="CLS_N"/>
</dbReference>
<keyword evidence="2" id="KW-1003">Cell membrane</keyword>
<dbReference type="AlphaFoldDB" id="A0A455SDE9"/>
<evidence type="ECO:0000259" key="7">
    <source>
        <dbReference type="Pfam" id="PF13396"/>
    </source>
</evidence>
<evidence type="ECO:0000256" key="6">
    <source>
        <dbReference type="SAM" id="Phobius"/>
    </source>
</evidence>
<feature type="domain" description="Cardiolipin synthase N-terminal" evidence="7">
    <location>
        <begin position="26"/>
        <end position="67"/>
    </location>
</feature>
<feature type="transmembrane region" description="Helical" evidence="6">
    <location>
        <begin position="7"/>
        <end position="31"/>
    </location>
</feature>
<keyword evidence="4 6" id="KW-1133">Transmembrane helix</keyword>
<comment type="subcellular location">
    <subcellularLocation>
        <location evidence="1">Cell membrane</location>
        <topology evidence="1">Multi-pass membrane protein</topology>
    </subcellularLocation>
</comment>
<dbReference type="EMBL" id="AP019376">
    <property type="protein sequence ID" value="BBH85786.1"/>
    <property type="molecule type" value="Genomic_DNA"/>
</dbReference>
<name>A0A455SDE9_9CHLR</name>
<sequence>MSEFIATLLILGVILLFVVLPIALVVFWVWMLVDCLSNRGITDTMKVVWVVLMIFFPFLGSLLYMLIDRPKRKFIMFYTPYPPSHPMSLPPYGAPVPPPTYGAPAPPPGASTHWGPPNPWP</sequence>
<evidence type="ECO:0000256" key="5">
    <source>
        <dbReference type="ARBA" id="ARBA00023136"/>
    </source>
</evidence>
<keyword evidence="5 6" id="KW-0472">Membrane</keyword>
<dbReference type="Pfam" id="PF13396">
    <property type="entry name" value="PLDc_N"/>
    <property type="match status" value="1"/>
</dbReference>
<protein>
    <recommendedName>
        <fullName evidence="7">Cardiolipin synthase N-terminal domain-containing protein</fullName>
    </recommendedName>
</protein>
<evidence type="ECO:0000256" key="4">
    <source>
        <dbReference type="ARBA" id="ARBA00022989"/>
    </source>
</evidence>
<evidence type="ECO:0000256" key="3">
    <source>
        <dbReference type="ARBA" id="ARBA00022692"/>
    </source>
</evidence>